<dbReference type="Proteomes" id="UP000010146">
    <property type="component" value="Unassembled WGS sequence"/>
</dbReference>
<evidence type="ECO:0000259" key="1">
    <source>
        <dbReference type="Pfam" id="PF02698"/>
    </source>
</evidence>
<dbReference type="EMBL" id="ABXP02000106">
    <property type="protein sequence ID" value="KKC29074.1"/>
    <property type="molecule type" value="Genomic_DNA"/>
</dbReference>
<dbReference type="Gene3D" id="3.40.50.620">
    <property type="entry name" value="HUPs"/>
    <property type="match status" value="1"/>
</dbReference>
<reference evidence="2 3" key="1">
    <citation type="submission" date="2008-07" db="EMBL/GenBank/DDBJ databases">
        <authorList>
            <person name="Gonzalez J."/>
            <person name="Sokolova T."/>
            <person name="Ferriera S."/>
            <person name="Johnson J."/>
            <person name="Kravitz S."/>
            <person name="Beeson K."/>
            <person name="Sutton G."/>
            <person name="Rogers Y.-H."/>
            <person name="Friedman R."/>
            <person name="Frazier M."/>
            <person name="Venter J.C."/>
        </authorList>
    </citation>
    <scope>NUCLEOTIDE SEQUENCE [LARGE SCALE GENOMIC DNA]</scope>
    <source>
        <strain evidence="2 3">DSM 12653</strain>
    </source>
</reference>
<dbReference type="InterPro" id="IPR051599">
    <property type="entry name" value="Cell_Envelope_Assoc"/>
</dbReference>
<dbReference type="PANTHER" id="PTHR30336:SF4">
    <property type="entry name" value="ENVELOPE BIOGENESIS FACTOR ELYC"/>
    <property type="match status" value="1"/>
</dbReference>
<dbReference type="GO" id="GO:0000270">
    <property type="term" value="P:peptidoglycan metabolic process"/>
    <property type="evidence" value="ECO:0007669"/>
    <property type="project" value="TreeGrafter"/>
</dbReference>
<dbReference type="PANTHER" id="PTHR30336">
    <property type="entry name" value="INNER MEMBRANE PROTEIN, PROBABLE PERMEASE"/>
    <property type="match status" value="1"/>
</dbReference>
<feature type="domain" description="DUF218" evidence="1">
    <location>
        <begin position="33"/>
        <end position="163"/>
    </location>
</feature>
<reference evidence="3" key="3">
    <citation type="submission" date="2015-02" db="EMBL/GenBank/DDBJ databases">
        <title>Genome analysis of three genomes within the thermophilic hydrogenogenic bacterial species Caldanaerobacter subterraneus.</title>
        <authorList>
            <person name="Sant'Anna F.H."/>
            <person name="Lebedinsky A."/>
            <person name="Sokolova T."/>
            <person name="Robb F.T."/>
            <person name="Gonzalez J.M."/>
        </authorList>
    </citation>
    <scope>NUCLEOTIDE SEQUENCE [LARGE SCALE GENOMIC DNA]</scope>
    <source>
        <strain evidence="3">DSM 12653</strain>
    </source>
</reference>
<sequence length="186" mass="20743">MVVVLIFALFSIIAILAYQIVSFGFTEKPKKSDAIIVLGCAVYGDTPSPFFKERLEEALKLYKEGYGHYIIISGGKGPGESISEAEAGKRYLLEKGVASKNILLDNKSFSTYENLLFSKEIMEKNSLKTAIIVSNKFHLKRASVIAKRIGIDASFSGVFVKEYVGDEVYGFLREVLALLYTYLRGW</sequence>
<dbReference type="CDD" id="cd06259">
    <property type="entry name" value="YdcF-like"/>
    <property type="match status" value="1"/>
</dbReference>
<accession>A0A0F5PMK9</accession>
<dbReference type="InterPro" id="IPR014729">
    <property type="entry name" value="Rossmann-like_a/b/a_fold"/>
</dbReference>
<evidence type="ECO:0000313" key="3">
    <source>
        <dbReference type="Proteomes" id="UP000010146"/>
    </source>
</evidence>
<dbReference type="Pfam" id="PF02698">
    <property type="entry name" value="DUF218"/>
    <property type="match status" value="1"/>
</dbReference>
<comment type="caution">
    <text evidence="2">The sequence shown here is derived from an EMBL/GenBank/DDBJ whole genome shotgun (WGS) entry which is preliminary data.</text>
</comment>
<proteinExistence type="predicted"/>
<dbReference type="GO" id="GO:0005886">
    <property type="term" value="C:plasma membrane"/>
    <property type="evidence" value="ECO:0007669"/>
    <property type="project" value="TreeGrafter"/>
</dbReference>
<dbReference type="GO" id="GO:0043164">
    <property type="term" value="P:Gram-negative-bacterium-type cell wall biogenesis"/>
    <property type="evidence" value="ECO:0007669"/>
    <property type="project" value="TreeGrafter"/>
</dbReference>
<evidence type="ECO:0000313" key="2">
    <source>
        <dbReference type="EMBL" id="KKC29074.1"/>
    </source>
</evidence>
<gene>
    <name evidence="2" type="ORF">CDSM653_01925</name>
</gene>
<dbReference type="InterPro" id="IPR003848">
    <property type="entry name" value="DUF218"/>
</dbReference>
<protein>
    <recommendedName>
        <fullName evidence="1">DUF218 domain-containing protein</fullName>
    </recommendedName>
</protein>
<name>A0A0F5PMK9_9THEO</name>
<reference evidence="2 3" key="2">
    <citation type="journal article" date="2015" name="BMC Genomics">
        <title>Analysis of three genomes within the thermophilic bacterial species Caldanaerobacter subterraneus with a focus on carbon monoxide dehydrogenase evolution and hydrolase diversity.</title>
        <authorList>
            <person name="Sant'Anna F.H."/>
            <person name="Lebedinsky A.V."/>
            <person name="Sokolova T.G."/>
            <person name="Robb F.T."/>
            <person name="Gonzalez J.M."/>
        </authorList>
    </citation>
    <scope>NUCLEOTIDE SEQUENCE [LARGE SCALE GENOMIC DNA]</scope>
    <source>
        <strain evidence="2 3">DSM 12653</strain>
    </source>
</reference>
<dbReference type="AlphaFoldDB" id="A0A0F5PMK9"/>
<organism evidence="2 3">
    <name type="scientific">Caldanaerobacter subterraneus subsp. pacificus DSM 12653</name>
    <dbReference type="NCBI Taxonomy" id="391606"/>
    <lineage>
        <taxon>Bacteria</taxon>
        <taxon>Bacillati</taxon>
        <taxon>Bacillota</taxon>
        <taxon>Clostridia</taxon>
        <taxon>Thermoanaerobacterales</taxon>
        <taxon>Thermoanaerobacteraceae</taxon>
        <taxon>Caldanaerobacter</taxon>
    </lineage>
</organism>